<comment type="caution">
    <text evidence="1">The sequence shown here is derived from an EMBL/GenBank/DDBJ whole genome shotgun (WGS) entry which is preliminary data.</text>
</comment>
<organism evidence="1 2">
    <name type="scientific">Pelagibaculum spongiae</name>
    <dbReference type="NCBI Taxonomy" id="2080658"/>
    <lineage>
        <taxon>Bacteria</taxon>
        <taxon>Pseudomonadati</taxon>
        <taxon>Pseudomonadota</taxon>
        <taxon>Gammaproteobacteria</taxon>
        <taxon>Oceanospirillales</taxon>
        <taxon>Pelagibaculum</taxon>
    </lineage>
</organism>
<gene>
    <name evidence="1" type="ORF">DC094_04130</name>
</gene>
<sequence length="71" mass="8085">MLLNGLLFQAPLLQLQRLSEAKAKIRSCEIEVFLFVIKKILGGACPRMSTHVQQAYWVAHVQGELDIDWCD</sequence>
<accession>A0A2V1GYQ9</accession>
<name>A0A2V1GYQ9_9GAMM</name>
<keyword evidence="2" id="KW-1185">Reference proteome</keyword>
<dbReference type="Proteomes" id="UP000244906">
    <property type="component" value="Unassembled WGS sequence"/>
</dbReference>
<proteinExistence type="predicted"/>
<reference evidence="1 2" key="1">
    <citation type="submission" date="2018-04" db="EMBL/GenBank/DDBJ databases">
        <title>Thalassorhabdus spongiae gen. nov., sp. nov., isolated from a marine sponge in South-West Iceland.</title>
        <authorList>
            <person name="Knobloch S."/>
            <person name="Daussin A."/>
            <person name="Johannsson R."/>
            <person name="Marteinsson V.T."/>
        </authorList>
    </citation>
    <scope>NUCLEOTIDE SEQUENCE [LARGE SCALE GENOMIC DNA]</scope>
    <source>
        <strain evidence="1 2">Hp12</strain>
    </source>
</reference>
<evidence type="ECO:0000313" key="1">
    <source>
        <dbReference type="EMBL" id="PVZ72211.1"/>
    </source>
</evidence>
<protein>
    <submittedName>
        <fullName evidence="1">Uncharacterized protein</fullName>
    </submittedName>
</protein>
<evidence type="ECO:0000313" key="2">
    <source>
        <dbReference type="Proteomes" id="UP000244906"/>
    </source>
</evidence>
<dbReference type="AlphaFoldDB" id="A0A2V1GYQ9"/>
<dbReference type="EMBL" id="QDDL01000001">
    <property type="protein sequence ID" value="PVZ72211.1"/>
    <property type="molecule type" value="Genomic_DNA"/>
</dbReference>